<dbReference type="AlphaFoldDB" id="M4VIR1"/>
<dbReference type="Gene3D" id="3.40.710.10">
    <property type="entry name" value="DD-peptidase/beta-lactamase superfamily"/>
    <property type="match status" value="1"/>
</dbReference>
<feature type="chain" id="PRO_5004060331" evidence="11">
    <location>
        <begin position="38"/>
        <end position="487"/>
    </location>
</feature>
<comment type="similarity">
    <text evidence="1 9">Belongs to the peptidase S11 family.</text>
</comment>
<dbReference type="PATRIC" id="fig|349215.9.peg.2221"/>
<proteinExistence type="inferred from homology"/>
<organism evidence="13 14">
    <name type="scientific">Micavibrio aeruginosavorus EPB</name>
    <dbReference type="NCBI Taxonomy" id="349215"/>
    <lineage>
        <taxon>Bacteria</taxon>
        <taxon>Pseudomonadati</taxon>
        <taxon>Bdellovibrionota</taxon>
        <taxon>Bdellovibrionia</taxon>
        <taxon>Bdellovibrionales</taxon>
        <taxon>Pseudobdellovibrionaceae</taxon>
        <taxon>Micavibrio</taxon>
    </lineage>
</organism>
<feature type="active site" description="Proton acceptor" evidence="7">
    <location>
        <position position="77"/>
    </location>
</feature>
<evidence type="ECO:0000313" key="13">
    <source>
        <dbReference type="EMBL" id="AGH99083.1"/>
    </source>
</evidence>
<evidence type="ECO:0000256" key="7">
    <source>
        <dbReference type="PIRSR" id="PIRSR618044-1"/>
    </source>
</evidence>
<dbReference type="OrthoDB" id="5291989at2"/>
<dbReference type="Pfam" id="PF00768">
    <property type="entry name" value="Peptidase_S11"/>
    <property type="match status" value="1"/>
</dbReference>
<feature type="region of interest" description="Disordered" evidence="10">
    <location>
        <begin position="357"/>
        <end position="378"/>
    </location>
</feature>
<dbReference type="PRINTS" id="PR00725">
    <property type="entry name" value="DADACBPTASE1"/>
</dbReference>
<dbReference type="PANTHER" id="PTHR21581">
    <property type="entry name" value="D-ALANYL-D-ALANINE CARBOXYPEPTIDASE"/>
    <property type="match status" value="1"/>
</dbReference>
<dbReference type="EMBL" id="CP003538">
    <property type="protein sequence ID" value="AGH99083.1"/>
    <property type="molecule type" value="Genomic_DNA"/>
</dbReference>
<evidence type="ECO:0000256" key="1">
    <source>
        <dbReference type="ARBA" id="ARBA00007164"/>
    </source>
</evidence>
<keyword evidence="3 13" id="KW-0378">Hydrolase</keyword>
<dbReference type="GO" id="GO:0009002">
    <property type="term" value="F:serine-type D-Ala-D-Ala carboxypeptidase activity"/>
    <property type="evidence" value="ECO:0007669"/>
    <property type="project" value="UniProtKB-EC"/>
</dbReference>
<dbReference type="InterPro" id="IPR018044">
    <property type="entry name" value="Peptidase_S11"/>
</dbReference>
<name>M4VIR1_9BACT</name>
<reference evidence="13 14" key="1">
    <citation type="journal article" date="2013" name="ISME J.">
        <title>By their genes ye shall know them: genomic signatures of predatory bacteria.</title>
        <authorList>
            <person name="Pasternak Z."/>
            <person name="Pietrokovski S."/>
            <person name="Rotem O."/>
            <person name="Gophna U."/>
            <person name="Lurie-Weinberger M.N."/>
            <person name="Jurkevitch E."/>
        </authorList>
    </citation>
    <scope>NUCLEOTIDE SEQUENCE [LARGE SCALE GENOMIC DNA]</scope>
    <source>
        <strain evidence="13">EPB</strain>
    </source>
</reference>
<keyword evidence="5" id="KW-0573">Peptidoglycan synthesis</keyword>
<keyword evidence="4" id="KW-0133">Cell shape</keyword>
<feature type="compositionally biased region" description="Low complexity" evidence="10">
    <location>
        <begin position="369"/>
        <end position="378"/>
    </location>
</feature>
<evidence type="ECO:0000256" key="6">
    <source>
        <dbReference type="ARBA" id="ARBA00023316"/>
    </source>
</evidence>
<dbReference type="SUPFAM" id="SSF56601">
    <property type="entry name" value="beta-lactamase/transpeptidase-like"/>
    <property type="match status" value="1"/>
</dbReference>
<dbReference type="GO" id="GO:0006508">
    <property type="term" value="P:proteolysis"/>
    <property type="evidence" value="ECO:0007669"/>
    <property type="project" value="InterPro"/>
</dbReference>
<evidence type="ECO:0000256" key="10">
    <source>
        <dbReference type="SAM" id="MobiDB-lite"/>
    </source>
</evidence>
<dbReference type="STRING" id="349215.A11S_2288"/>
<evidence type="ECO:0000256" key="3">
    <source>
        <dbReference type="ARBA" id="ARBA00022801"/>
    </source>
</evidence>
<evidence type="ECO:0000256" key="4">
    <source>
        <dbReference type="ARBA" id="ARBA00022960"/>
    </source>
</evidence>
<dbReference type="Proteomes" id="UP000011932">
    <property type="component" value="Chromosome"/>
</dbReference>
<accession>M4VIR1</accession>
<feature type="active site" description="Acyl-ester intermediate" evidence="7">
    <location>
        <position position="74"/>
    </location>
</feature>
<keyword evidence="13" id="KW-0645">Protease</keyword>
<sequence>MGYDVATLRQHARTFFSAALGLGLMAGLMMGATPAHAAKKKSQDNPRYASIVMDADTGAILHERYADKSLYPASLVKMMTLLMVFEAMDRGEMNLNTRIRISKHAASMQPSKIGLKAGSTIRVEDAILALVTKSANDMAAALGEAVGGTESNFASMMTRRAREIGMRNTTFRNASGLHHPAQVSTVRDMAIFLSRHIIYNQPRNFRFFSTKNFRYNGVNYHNHNRLMSTYAGMDGMKTGYTVPAGFNLAATAVRNDRRLIAVVFGGRTTASRNAHVADLLDRGFKQIGSGQVMMAQTNVRATTPAPVPNRKPGSDTGTTVVAATHFEEMMGAGDSDPTASTRIESGMVAVNALRNAGAVSRAEPHASGQQPTQQPVQPQVIRTPAAQAALQPQPMTTTAPIVTSGAEQTWSVQIGAFTNRMKTDQLLSNSQGKLPPQLAQVAQPVIVPLSAGSSTVFRARIKGFSRNQAIEACRYFTDCMTISPRAF</sequence>
<keyword evidence="2 11" id="KW-0732">Signal</keyword>
<dbReference type="GO" id="GO:0008360">
    <property type="term" value="P:regulation of cell shape"/>
    <property type="evidence" value="ECO:0007669"/>
    <property type="project" value="UniProtKB-KW"/>
</dbReference>
<protein>
    <submittedName>
        <fullName evidence="13">D-alanyl-D-alanine carboxypeptidase</fullName>
        <ecNumber evidence="13">3.4.16.4</ecNumber>
    </submittedName>
</protein>
<gene>
    <name evidence="13" type="ORF">A11S_2288</name>
</gene>
<evidence type="ECO:0000256" key="9">
    <source>
        <dbReference type="RuleBase" id="RU004016"/>
    </source>
</evidence>
<dbReference type="HOGENOM" id="CLU_027070_1_1_5"/>
<dbReference type="EC" id="3.4.16.4" evidence="13"/>
<dbReference type="InterPro" id="IPR001967">
    <property type="entry name" value="Peptidase_S11_N"/>
</dbReference>
<dbReference type="GO" id="GO:0071555">
    <property type="term" value="P:cell wall organization"/>
    <property type="evidence" value="ECO:0007669"/>
    <property type="project" value="UniProtKB-KW"/>
</dbReference>
<feature type="signal peptide" evidence="11">
    <location>
        <begin position="1"/>
        <end position="37"/>
    </location>
</feature>
<evidence type="ECO:0000313" key="14">
    <source>
        <dbReference type="Proteomes" id="UP000011932"/>
    </source>
</evidence>
<feature type="active site" evidence="7">
    <location>
        <position position="134"/>
    </location>
</feature>
<evidence type="ECO:0000259" key="12">
    <source>
        <dbReference type="Pfam" id="PF00768"/>
    </source>
</evidence>
<dbReference type="PANTHER" id="PTHR21581:SF6">
    <property type="entry name" value="TRAFFICKING PROTEIN PARTICLE COMPLEX SUBUNIT 12"/>
    <property type="match status" value="1"/>
</dbReference>
<dbReference type="KEGG" id="man:A11S_2288"/>
<feature type="domain" description="Peptidase S11 D-alanyl-D-alanine carboxypeptidase A N-terminal" evidence="12">
    <location>
        <begin position="49"/>
        <end position="267"/>
    </location>
</feature>
<dbReference type="GO" id="GO:0009252">
    <property type="term" value="P:peptidoglycan biosynthetic process"/>
    <property type="evidence" value="ECO:0007669"/>
    <property type="project" value="UniProtKB-KW"/>
</dbReference>
<evidence type="ECO:0000256" key="11">
    <source>
        <dbReference type="SAM" id="SignalP"/>
    </source>
</evidence>
<keyword evidence="6" id="KW-0961">Cell wall biogenesis/degradation</keyword>
<dbReference type="InterPro" id="IPR012338">
    <property type="entry name" value="Beta-lactam/transpept-like"/>
</dbReference>
<keyword evidence="13" id="KW-0121">Carboxypeptidase</keyword>
<evidence type="ECO:0000256" key="2">
    <source>
        <dbReference type="ARBA" id="ARBA00022729"/>
    </source>
</evidence>
<evidence type="ECO:0000256" key="8">
    <source>
        <dbReference type="PIRSR" id="PIRSR618044-2"/>
    </source>
</evidence>
<feature type="binding site" evidence="8">
    <location>
        <position position="237"/>
    </location>
    <ligand>
        <name>substrate</name>
    </ligand>
</feature>
<evidence type="ECO:0000256" key="5">
    <source>
        <dbReference type="ARBA" id="ARBA00022984"/>
    </source>
</evidence>